<reference evidence="1 2" key="1">
    <citation type="submission" date="2018-09" db="EMBL/GenBank/DDBJ databases">
        <title>Genomic investigation of the strawberry pathogen Phytophthora fragariae indicates pathogenicity is determined by transcriptional variation in three key races.</title>
        <authorList>
            <person name="Adams T.M."/>
            <person name="Armitage A.D."/>
            <person name="Sobczyk M.K."/>
            <person name="Bates H.J."/>
            <person name="Dunwell J.M."/>
            <person name="Nellist C.F."/>
            <person name="Harrison R.J."/>
        </authorList>
    </citation>
    <scope>NUCLEOTIDE SEQUENCE [LARGE SCALE GENOMIC DNA]</scope>
    <source>
        <strain evidence="1 2">NOV-77</strain>
    </source>
</reference>
<dbReference type="Proteomes" id="UP000486351">
    <property type="component" value="Unassembled WGS sequence"/>
</dbReference>
<accession>A0A6G0SC51</accession>
<evidence type="ECO:0000313" key="1">
    <source>
        <dbReference type="EMBL" id="KAE9355137.1"/>
    </source>
</evidence>
<proteinExistence type="predicted"/>
<dbReference type="EMBL" id="QXFY01000139">
    <property type="protein sequence ID" value="KAE9355137.1"/>
    <property type="molecule type" value="Genomic_DNA"/>
</dbReference>
<dbReference type="AlphaFoldDB" id="A0A6G0SC51"/>
<name>A0A6G0SC51_9STRA</name>
<comment type="caution">
    <text evidence="1">The sequence shown here is derived from an EMBL/GenBank/DDBJ whole genome shotgun (WGS) entry which is preliminary data.</text>
</comment>
<gene>
    <name evidence="1" type="ORF">PF008_g4200</name>
</gene>
<protein>
    <submittedName>
        <fullName evidence="1">Uncharacterized protein</fullName>
    </submittedName>
</protein>
<sequence>MRAHVGKRVCLEKRYPSLKTQRLEKAREYKREYESSTIKLAAMLSPRLGYA</sequence>
<evidence type="ECO:0000313" key="2">
    <source>
        <dbReference type="Proteomes" id="UP000486351"/>
    </source>
</evidence>
<organism evidence="1 2">
    <name type="scientific">Phytophthora fragariae</name>
    <dbReference type="NCBI Taxonomy" id="53985"/>
    <lineage>
        <taxon>Eukaryota</taxon>
        <taxon>Sar</taxon>
        <taxon>Stramenopiles</taxon>
        <taxon>Oomycota</taxon>
        <taxon>Peronosporomycetes</taxon>
        <taxon>Peronosporales</taxon>
        <taxon>Peronosporaceae</taxon>
        <taxon>Phytophthora</taxon>
    </lineage>
</organism>